<dbReference type="GO" id="GO:0046872">
    <property type="term" value="F:metal ion binding"/>
    <property type="evidence" value="ECO:0007669"/>
    <property type="project" value="UniProtKB-KW"/>
</dbReference>
<keyword evidence="6" id="KW-1185">Reference proteome</keyword>
<protein>
    <submittedName>
        <fullName evidence="5">Homocysteine S-methyltransferase</fullName>
    </submittedName>
</protein>
<evidence type="ECO:0000313" key="6">
    <source>
        <dbReference type="Proteomes" id="UP000006860"/>
    </source>
</evidence>
<evidence type="ECO:0000256" key="2">
    <source>
        <dbReference type="ARBA" id="ARBA00022679"/>
    </source>
</evidence>
<dbReference type="AlphaFoldDB" id="F0SRN3"/>
<dbReference type="PANTHER" id="PTHR11103">
    <property type="entry name" value="SLR1189 PROTEIN"/>
    <property type="match status" value="1"/>
</dbReference>
<gene>
    <name evidence="5" type="ordered locus">Plabr_1545</name>
</gene>
<dbReference type="EMBL" id="CP002546">
    <property type="protein sequence ID" value="ADY59156.1"/>
    <property type="molecule type" value="Genomic_DNA"/>
</dbReference>
<feature type="binding site" evidence="3">
    <location>
        <position position="230"/>
    </location>
    <ligand>
        <name>Zn(2+)</name>
        <dbReference type="ChEBI" id="CHEBI:29105"/>
    </ligand>
</feature>
<keyword evidence="3" id="KW-0862">Zinc</keyword>
<name>F0SRN3_RUBBR</name>
<dbReference type="GO" id="GO:0032259">
    <property type="term" value="P:methylation"/>
    <property type="evidence" value="ECO:0007669"/>
    <property type="project" value="UniProtKB-KW"/>
</dbReference>
<feature type="binding site" evidence="3">
    <location>
        <position position="299"/>
    </location>
    <ligand>
        <name>Zn(2+)</name>
        <dbReference type="ChEBI" id="CHEBI:29105"/>
    </ligand>
</feature>
<evidence type="ECO:0000256" key="1">
    <source>
        <dbReference type="ARBA" id="ARBA00022603"/>
    </source>
</evidence>
<dbReference type="SUPFAM" id="SSF82282">
    <property type="entry name" value="Homocysteine S-methyltransferase"/>
    <property type="match status" value="1"/>
</dbReference>
<accession>F0SRN3</accession>
<comment type="cofactor">
    <cofactor evidence="3">
        <name>Zn(2+)</name>
        <dbReference type="ChEBI" id="CHEBI:29105"/>
    </cofactor>
</comment>
<dbReference type="KEGG" id="pbs:Plabr_1545"/>
<keyword evidence="2 3" id="KW-0808">Transferase</keyword>
<dbReference type="OrthoDB" id="9803687at2"/>
<dbReference type="eggNOG" id="COG2040">
    <property type="taxonomic scope" value="Bacteria"/>
</dbReference>
<reference evidence="6" key="1">
    <citation type="submission" date="2011-02" db="EMBL/GenBank/DDBJ databases">
        <title>The complete genome of Planctomyces brasiliensis DSM 5305.</title>
        <authorList>
            <person name="Lucas S."/>
            <person name="Copeland A."/>
            <person name="Lapidus A."/>
            <person name="Bruce D."/>
            <person name="Goodwin L."/>
            <person name="Pitluck S."/>
            <person name="Kyrpides N."/>
            <person name="Mavromatis K."/>
            <person name="Pagani I."/>
            <person name="Ivanova N."/>
            <person name="Ovchinnikova G."/>
            <person name="Lu M."/>
            <person name="Detter J.C."/>
            <person name="Han C."/>
            <person name="Land M."/>
            <person name="Hauser L."/>
            <person name="Markowitz V."/>
            <person name="Cheng J.-F."/>
            <person name="Hugenholtz P."/>
            <person name="Woyke T."/>
            <person name="Wu D."/>
            <person name="Tindall B."/>
            <person name="Pomrenke H.G."/>
            <person name="Brambilla E."/>
            <person name="Klenk H.-P."/>
            <person name="Eisen J.A."/>
        </authorList>
    </citation>
    <scope>NUCLEOTIDE SEQUENCE [LARGE SCALE GENOMIC DNA]</scope>
    <source>
        <strain evidence="6">ATCC 49424 / DSM 5305 / JCM 21570 / NBRC 103401 / IFAM 1448</strain>
    </source>
</reference>
<dbReference type="InterPro" id="IPR003726">
    <property type="entry name" value="HCY_dom"/>
</dbReference>
<dbReference type="PANTHER" id="PTHR11103:SF18">
    <property type="entry name" value="SLR1189 PROTEIN"/>
    <property type="match status" value="1"/>
</dbReference>
<evidence type="ECO:0000313" key="5">
    <source>
        <dbReference type="EMBL" id="ADY59156.1"/>
    </source>
</evidence>
<dbReference type="GO" id="GO:0008168">
    <property type="term" value="F:methyltransferase activity"/>
    <property type="evidence" value="ECO:0007669"/>
    <property type="project" value="UniProtKB-UniRule"/>
</dbReference>
<dbReference type="HOGENOM" id="CLU_062282_0_0_0"/>
<dbReference type="InterPro" id="IPR036589">
    <property type="entry name" value="HCY_dom_sf"/>
</dbReference>
<dbReference type="PROSITE" id="PS50970">
    <property type="entry name" value="HCY"/>
    <property type="match status" value="1"/>
</dbReference>
<dbReference type="Proteomes" id="UP000006860">
    <property type="component" value="Chromosome"/>
</dbReference>
<feature type="binding site" evidence="3">
    <location>
        <position position="300"/>
    </location>
    <ligand>
        <name>Zn(2+)</name>
        <dbReference type="ChEBI" id="CHEBI:29105"/>
    </ligand>
</feature>
<sequence>MNTGTSTQRVKLPEAGRFFVTDAGLETELVFLDEWDLPEFCAATLLETPEGRNRLRRYFSDFIELAKRHACGIVLETPTWRLNPDWAEKLGYSGTDRRRLNFAAVHLLQDLRLAASLPEDQFVVSGNLGPRFDGYKADRVMTPQEAAAYHGDQVETLRDAGVDCITAMTITNSNEAAGIAMAAREAGMPAVVSFTVETDGRLPSEETMREAIEAVEKYAPEAVSYFGINCAHPTHFHEALQAEEEWLSRIGFIRANASTMSHAELDNCSELYAGDPGDLAERYRQLKALLPGLRVFGGCCGTDVRHVSHICETCCQ</sequence>
<evidence type="ECO:0000256" key="3">
    <source>
        <dbReference type="PROSITE-ProRule" id="PRU00333"/>
    </source>
</evidence>
<organism evidence="5 6">
    <name type="scientific">Rubinisphaera brasiliensis (strain ATCC 49424 / DSM 5305 / JCM 21570 / IAM 15109 / NBRC 103401 / IFAM 1448)</name>
    <name type="common">Planctomyces brasiliensis</name>
    <dbReference type="NCBI Taxonomy" id="756272"/>
    <lineage>
        <taxon>Bacteria</taxon>
        <taxon>Pseudomonadati</taxon>
        <taxon>Planctomycetota</taxon>
        <taxon>Planctomycetia</taxon>
        <taxon>Planctomycetales</taxon>
        <taxon>Planctomycetaceae</taxon>
        <taxon>Rubinisphaera</taxon>
    </lineage>
</organism>
<proteinExistence type="predicted"/>
<keyword evidence="1 3" id="KW-0489">Methyltransferase</keyword>
<evidence type="ECO:0000259" key="4">
    <source>
        <dbReference type="PROSITE" id="PS50970"/>
    </source>
</evidence>
<dbReference type="RefSeq" id="WP_013627884.1">
    <property type="nucleotide sequence ID" value="NC_015174.1"/>
</dbReference>
<dbReference type="Gene3D" id="3.20.20.330">
    <property type="entry name" value="Homocysteine-binding-like domain"/>
    <property type="match status" value="1"/>
</dbReference>
<dbReference type="Pfam" id="PF02574">
    <property type="entry name" value="S-methyl_trans"/>
    <property type="match status" value="1"/>
</dbReference>
<keyword evidence="3" id="KW-0479">Metal-binding</keyword>
<feature type="domain" description="Hcy-binding" evidence="4">
    <location>
        <begin position="7"/>
        <end position="314"/>
    </location>
</feature>